<protein>
    <submittedName>
        <fullName evidence="7">Uncharacterized protein</fullName>
    </submittedName>
</protein>
<evidence type="ECO:0000256" key="1">
    <source>
        <dbReference type="ARBA" id="ARBA00004141"/>
    </source>
</evidence>
<dbReference type="HOGENOM" id="CLU_015114_0_0_1"/>
<proteinExistence type="predicted"/>
<dbReference type="Pfam" id="PF02535">
    <property type="entry name" value="Zip"/>
    <property type="match status" value="1"/>
</dbReference>
<evidence type="ECO:0000256" key="4">
    <source>
        <dbReference type="ARBA" id="ARBA00023136"/>
    </source>
</evidence>
<keyword evidence="4 6" id="KW-0472">Membrane</keyword>
<feature type="region of interest" description="Disordered" evidence="5">
    <location>
        <begin position="113"/>
        <end position="176"/>
    </location>
</feature>
<keyword evidence="3 6" id="KW-1133">Transmembrane helix</keyword>
<organism evidence="7 8">
    <name type="scientific">Tulasnella calospora MUT 4182</name>
    <dbReference type="NCBI Taxonomy" id="1051891"/>
    <lineage>
        <taxon>Eukaryota</taxon>
        <taxon>Fungi</taxon>
        <taxon>Dikarya</taxon>
        <taxon>Basidiomycota</taxon>
        <taxon>Agaricomycotina</taxon>
        <taxon>Agaricomycetes</taxon>
        <taxon>Cantharellales</taxon>
        <taxon>Tulasnellaceae</taxon>
        <taxon>Tulasnella</taxon>
    </lineage>
</organism>
<feature type="transmembrane region" description="Helical" evidence="6">
    <location>
        <begin position="89"/>
        <end position="105"/>
    </location>
</feature>
<name>A0A0C3PYN4_9AGAM</name>
<evidence type="ECO:0000256" key="3">
    <source>
        <dbReference type="ARBA" id="ARBA00022989"/>
    </source>
</evidence>
<dbReference type="GO" id="GO:0006882">
    <property type="term" value="P:intracellular zinc ion homeostasis"/>
    <property type="evidence" value="ECO:0007669"/>
    <property type="project" value="TreeGrafter"/>
</dbReference>
<gene>
    <name evidence="7" type="ORF">M407DRAFT_220618</name>
</gene>
<dbReference type="OrthoDB" id="200954at2759"/>
<feature type="transmembrane region" description="Helical" evidence="6">
    <location>
        <begin position="48"/>
        <end position="69"/>
    </location>
</feature>
<keyword evidence="2 6" id="KW-0812">Transmembrane</keyword>
<feature type="compositionally biased region" description="Basic and acidic residues" evidence="5">
    <location>
        <begin position="145"/>
        <end position="155"/>
    </location>
</feature>
<reference evidence="8" key="2">
    <citation type="submission" date="2015-01" db="EMBL/GenBank/DDBJ databases">
        <title>Evolutionary Origins and Diversification of the Mycorrhizal Mutualists.</title>
        <authorList>
            <consortium name="DOE Joint Genome Institute"/>
            <consortium name="Mycorrhizal Genomics Consortium"/>
            <person name="Kohler A."/>
            <person name="Kuo A."/>
            <person name="Nagy L.G."/>
            <person name="Floudas D."/>
            <person name="Copeland A."/>
            <person name="Barry K.W."/>
            <person name="Cichocki N."/>
            <person name="Veneault-Fourrey C."/>
            <person name="LaButti K."/>
            <person name="Lindquist E.A."/>
            <person name="Lipzen A."/>
            <person name="Lundell T."/>
            <person name="Morin E."/>
            <person name="Murat C."/>
            <person name="Riley R."/>
            <person name="Ohm R."/>
            <person name="Sun H."/>
            <person name="Tunlid A."/>
            <person name="Henrissat B."/>
            <person name="Grigoriev I.V."/>
            <person name="Hibbett D.S."/>
            <person name="Martin F."/>
        </authorList>
    </citation>
    <scope>NUCLEOTIDE SEQUENCE [LARGE SCALE GENOMIC DNA]</scope>
    <source>
        <strain evidence="8">MUT 4182</strain>
    </source>
</reference>
<dbReference type="GO" id="GO:0016020">
    <property type="term" value="C:membrane"/>
    <property type="evidence" value="ECO:0007669"/>
    <property type="project" value="UniProtKB-SubCell"/>
</dbReference>
<dbReference type="GO" id="GO:0005385">
    <property type="term" value="F:zinc ion transmembrane transporter activity"/>
    <property type="evidence" value="ECO:0007669"/>
    <property type="project" value="TreeGrafter"/>
</dbReference>
<dbReference type="InterPro" id="IPR003689">
    <property type="entry name" value="ZIP"/>
</dbReference>
<evidence type="ECO:0000313" key="8">
    <source>
        <dbReference type="Proteomes" id="UP000054248"/>
    </source>
</evidence>
<evidence type="ECO:0000256" key="6">
    <source>
        <dbReference type="SAM" id="Phobius"/>
    </source>
</evidence>
<keyword evidence="8" id="KW-1185">Reference proteome</keyword>
<comment type="subcellular location">
    <subcellularLocation>
        <location evidence="1">Membrane</location>
        <topology evidence="1">Multi-pass membrane protein</topology>
    </subcellularLocation>
</comment>
<feature type="transmembrane region" description="Helical" evidence="6">
    <location>
        <begin position="341"/>
        <end position="357"/>
    </location>
</feature>
<dbReference type="AlphaFoldDB" id="A0A0C3PYN4"/>
<sequence>MRRFFDFLFPFDSPGKNAVLATFYISSIPNILLAFIPSEISPSTMNIMTAFAAGGLLSDVFVHLIPHSFMGGEEHGGVQFILVEEKRNVLIGLAIFLGFAFFYATEKLSRTFGGGDEHGHSHSHSHSHSHGSEPEVKPSAVSSSVEKHASDDIRKRGSNLHAGETSVDTPSSPTVQNGPSKLSAYLNLWVSMGDFMHNITDGLVIAASFYSSPLIGATSTLACFAHEIPHEIADFSILVRSGFTKRQAMGSQFITAIGAFCGTFLGIAIEQAAASSSHASSHDVDLSAAVRGTAPGILGTTVQPSELVIPAIAGGFIYIATVAVVPVLLQENRGFKQAMKEFGAMGFGVACMVLVAWNE</sequence>
<feature type="transmembrane region" description="Helical" evidence="6">
    <location>
        <begin position="253"/>
        <end position="274"/>
    </location>
</feature>
<dbReference type="EMBL" id="KN823174">
    <property type="protein sequence ID" value="KIO20440.1"/>
    <property type="molecule type" value="Genomic_DNA"/>
</dbReference>
<reference evidence="7 8" key="1">
    <citation type="submission" date="2014-04" db="EMBL/GenBank/DDBJ databases">
        <authorList>
            <consortium name="DOE Joint Genome Institute"/>
            <person name="Kuo A."/>
            <person name="Girlanda M."/>
            <person name="Perotto S."/>
            <person name="Kohler A."/>
            <person name="Nagy L.G."/>
            <person name="Floudas D."/>
            <person name="Copeland A."/>
            <person name="Barry K.W."/>
            <person name="Cichocki N."/>
            <person name="Veneault-Fourrey C."/>
            <person name="LaButti K."/>
            <person name="Lindquist E.A."/>
            <person name="Lipzen A."/>
            <person name="Lundell T."/>
            <person name="Morin E."/>
            <person name="Murat C."/>
            <person name="Sun H."/>
            <person name="Tunlid A."/>
            <person name="Henrissat B."/>
            <person name="Grigoriev I.V."/>
            <person name="Hibbett D.S."/>
            <person name="Martin F."/>
            <person name="Nordberg H.P."/>
            <person name="Cantor M.N."/>
            <person name="Hua S.X."/>
        </authorList>
    </citation>
    <scope>NUCLEOTIDE SEQUENCE [LARGE SCALE GENOMIC DNA]</scope>
    <source>
        <strain evidence="7 8">MUT 4182</strain>
    </source>
</reference>
<evidence type="ECO:0000256" key="5">
    <source>
        <dbReference type="SAM" id="MobiDB-lite"/>
    </source>
</evidence>
<dbReference type="PANTHER" id="PTHR16950">
    <property type="entry name" value="ZINC TRANSPORTER SLC39A7 HISTIDINE-RICH MEMBRANE PROTEIN KE4"/>
    <property type="match status" value="1"/>
</dbReference>
<dbReference type="PANTHER" id="PTHR16950:SF16">
    <property type="entry name" value="ZINC TRANSPORTER ZIP13"/>
    <property type="match status" value="1"/>
</dbReference>
<accession>A0A0C3PYN4</accession>
<dbReference type="STRING" id="1051891.A0A0C3PYN4"/>
<evidence type="ECO:0000313" key="7">
    <source>
        <dbReference type="EMBL" id="KIO20440.1"/>
    </source>
</evidence>
<feature type="transmembrane region" description="Helical" evidence="6">
    <location>
        <begin position="307"/>
        <end position="329"/>
    </location>
</feature>
<evidence type="ECO:0000256" key="2">
    <source>
        <dbReference type="ARBA" id="ARBA00022692"/>
    </source>
</evidence>
<feature type="compositionally biased region" description="Polar residues" evidence="5">
    <location>
        <begin position="166"/>
        <end position="176"/>
    </location>
</feature>
<dbReference type="Proteomes" id="UP000054248">
    <property type="component" value="Unassembled WGS sequence"/>
</dbReference>
<feature type="transmembrane region" description="Helical" evidence="6">
    <location>
        <begin position="18"/>
        <end position="36"/>
    </location>
</feature>